<feature type="region of interest" description="Disordered" evidence="6">
    <location>
        <begin position="1741"/>
        <end position="1763"/>
    </location>
</feature>
<evidence type="ECO:0000313" key="9">
    <source>
        <dbReference type="EMBL" id="ABK77277.1"/>
    </source>
</evidence>
<dbReference type="PROSITE" id="PS00138">
    <property type="entry name" value="SUBTILASE_SER"/>
    <property type="match status" value="1"/>
</dbReference>
<dbReference type="PROSITE" id="PS00137">
    <property type="entry name" value="SUBTILASE_HIS"/>
    <property type="match status" value="1"/>
</dbReference>
<evidence type="ECO:0000259" key="8">
    <source>
        <dbReference type="Pfam" id="PF00082"/>
    </source>
</evidence>
<dbReference type="PATRIC" id="fig|414004.10.peg.591"/>
<dbReference type="Gene3D" id="3.40.50.200">
    <property type="entry name" value="Peptidase S8/S53 domain"/>
    <property type="match status" value="1"/>
</dbReference>
<reference evidence="9 10" key="1">
    <citation type="journal article" date="2006" name="Proc. Natl. Acad. Sci. U.S.A.">
        <title>Genomic analysis of the uncultivated marine crenarchaeote Cenarchaeum symbiosum.</title>
        <authorList>
            <person name="Hallam S.J."/>
            <person name="Konstantinidis K.T."/>
            <person name="Putnam N."/>
            <person name="Schleper C."/>
            <person name="Watanabe Y."/>
            <person name="Sugahara J."/>
            <person name="Preston C."/>
            <person name="de la Torre J."/>
            <person name="Richardson P.M."/>
            <person name="DeLong E.F."/>
        </authorList>
    </citation>
    <scope>NUCLEOTIDE SEQUENCE [LARGE SCALE GENOMIC DNA]</scope>
    <source>
        <strain evidence="10">A</strain>
    </source>
</reference>
<organism evidence="9 10">
    <name type="scientific">Cenarchaeum symbiosum (strain A)</name>
    <dbReference type="NCBI Taxonomy" id="414004"/>
    <lineage>
        <taxon>Archaea</taxon>
        <taxon>Nitrososphaerota</taxon>
        <taxon>Candidatus Cenarchaeales</taxon>
        <taxon>Candidatus Cenarchaeaceae</taxon>
        <taxon>Candidatus Cenarchaeum</taxon>
    </lineage>
</organism>
<protein>
    <submittedName>
        <fullName evidence="9">Subtilisin-like serine protease</fullName>
    </submittedName>
</protein>
<keyword evidence="5" id="KW-0720">Serine protease</keyword>
<dbReference type="Pfam" id="PF00082">
    <property type="entry name" value="Peptidase_S8"/>
    <property type="match status" value="1"/>
</dbReference>
<sequence>MRACPVARYGWAVDAHTGPLSVCLWRSAPKAQGVPPPPPPSKFHSAVLAGGIALGLHRRGRMIAISASLVFLSVLVAFSAGAPYSQAEEGHIQLVHRTIDGELAVSMVPVPVTSVETFEPPRQFQLEADPGAKISPALQRYAETGVHPMCGRDMDEQAELRFDIDCSVPGDFENRYTSVLIMLKQERRAVNYAEYNYDMETVYGLLREEGARRSEAVAAPTESVKEYLGSNNATGIEVYSAIGGVVAQVPGSLMPGIAALEWVESVDITEYLSPLLLDSTRRSTGINYLYDGGFGGNGTRIATIDSGLDIVDGSYDNVAFTADIAHDDLDDLDDDPNTDDPKVVYIRDVSFDGFDNPVYCAPHGTQVAGVAAGTGSIDSRFRGFAPYAELIVYTACFDDDIDTLAALIAIDDLINNTLEAPDEGADVLTLSFGGLGEGYGTGLDALFGDLAYDSGIAVTWAGANELPDARFFNDSADGHKMFTVGQTFEDGSNTDSSNYGVTLDGRIKPEIVVPVNPITLPTVGNTYAGGISGTSFATPAVAGAMATMIGLYKEQGLVLEPGHVYAMILSQADGTGRGNFTDIHMDDRRGAGVMGMDYGRMETRSGSHMFSSTGSVTIPLVDIPERTERITAALWWPEEALDTETFDGADHNEIHLNLRLNGAAEVSSTNPDSVLQRLVLEDPVAGSSGYDLVIDFVGGEAPPQQVFYSYTLFSEQDEFAVDYAALAPDGGSIRMGFSREVDPSSAGAAAFGVPGSSVTGTVVSGSEVLLSLSDPLPVDKPPEITLYGSVAPRNGDERLAISEVAGITDVGGVPLGTIFDIAHNSTHFFLTDNDNPTLHIFDDALDPVDLVDETSLGEAWSPTGVGVNGTHIVVASNLGRVHVLDPSGNPADSFDISGILTTTYDLALGPGIIVSDPTNGTVTVFEPDGSGYIAFGNDSQADPSDAGQFFIPLGVSSNGTHIFVADNFNFRIQVFDGSGTLRDILDGFTVPEWSFLFPRDVYVSGDIMLAVDDFGSAVISRQGDILQQFGRPTQGHVPDTLTSNGTHVFVSEFPVFDATSPVNRVRVYEYHTVQATGAPRVISVTAPAGTYGSGATIPITVTFSGAVDATGIPQLLLNIPGAAANYSSGTGTTDLVFEYAVLQNHSSPALNYSDVDSLVLNGGSITAEGSIVPAFLELPPPSAASSLGGSGVVIEAPGIMLVLVDSPMSSDGLRVSAPMSRSIDVSDSPTLSVMVSGMGMTSADTTETPLIDDGASLSLSLGPADTSAVADNAEVVLGGKPRAADAPGTVEIISLSVSMSAEEGPVLSEMVTGMGTIFLDFTEAPSLEDDAYTVPRVRSVSADSSAEKENGTVSITIVFSEPVNVTGFPLLRLDVGDDANYTTGSGTTNLTFSYTVDAGHNSGDLSYAGTGALDGNITASDDGAAANLLLPRPGSPSSLSGSSDVVIDTMAPGIVRILATGHNTLEATMSERLDAGTGRDNITLVTTGNGSGAANVTLVVPVAENNLLITTDHNLTSIQNITVRFANVADPAGNPLSPGEYSLSDNDKALIGGLPLNITDADNLLVIHEGMPGDLLIEDGTSGNMPLILYLGLTVENDTATLPPSVTILSGGSTVLLPANLNLTGFNGTLQIAIEESDRVPDVDGTPQDGAIEVGLPDADLELGSPVSISLGGQGGNTGYRINSADSTTPIDARCTADRAAGAVAQAESGGACSLDVGGNLTIWTYGLSAFGSYIPAPESRADPLPAPRPRGGGGGGGGGGAVVSGGITGQTASLGFASGGQDARESPSGIRIAPEGTLVITPEIESDVFAARVFSMEVILYGMGAQEDARVRYSAVPVLLNSEQCDGESHVEDRIFACDASSVISEGQAGYTLDASGRLSLEIPFEGEFSGTMSVMLQDNRGILLLSHERDVYELDAGQAAGPSLEASSADEPGDGPVVMQEPSPEEAVPQDPAAEASMDAEPEPEPLVPAEPDDAEPRVVPAEPGIPGDPPAVPAEPGPTDLLGMIVEWFASLFGR</sequence>
<comment type="similarity">
    <text evidence="1">Belongs to the peptidase S8 family.</text>
</comment>
<keyword evidence="7" id="KW-0472">Membrane</keyword>
<dbReference type="EMBL" id="DP000238">
    <property type="protein sequence ID" value="ABK77277.1"/>
    <property type="molecule type" value="Genomic_DNA"/>
</dbReference>
<keyword evidence="7" id="KW-0812">Transmembrane</keyword>
<name>A0RVB0_CENSY</name>
<keyword evidence="3" id="KW-0732">Signal</keyword>
<dbReference type="InterPro" id="IPR014755">
    <property type="entry name" value="Cu-Rt/internalin_Ig-like"/>
</dbReference>
<evidence type="ECO:0000256" key="6">
    <source>
        <dbReference type="SAM" id="MobiDB-lite"/>
    </source>
</evidence>
<feature type="transmembrane region" description="Helical" evidence="7">
    <location>
        <begin position="62"/>
        <end position="84"/>
    </location>
</feature>
<dbReference type="EnsemblBacteria" id="ABK77277">
    <property type="protein sequence ID" value="ABK77277"/>
    <property type="gene ID" value="CENSYa_0644"/>
</dbReference>
<dbReference type="HOGENOM" id="CLU_232660_0_0_2"/>
<dbReference type="InterPro" id="IPR036852">
    <property type="entry name" value="Peptidase_S8/S53_dom_sf"/>
</dbReference>
<gene>
    <name evidence="9" type="ordered locus">CENSYa_0644</name>
</gene>
<dbReference type="Gene3D" id="2.120.10.30">
    <property type="entry name" value="TolB, C-terminal domain"/>
    <property type="match status" value="2"/>
</dbReference>
<dbReference type="PANTHER" id="PTHR43806">
    <property type="entry name" value="PEPTIDASE S8"/>
    <property type="match status" value="1"/>
</dbReference>
<dbReference type="CDD" id="cd00306">
    <property type="entry name" value="Peptidases_S8_S53"/>
    <property type="match status" value="1"/>
</dbReference>
<dbReference type="SUPFAM" id="SSF63825">
    <property type="entry name" value="YWTD domain"/>
    <property type="match status" value="1"/>
</dbReference>
<dbReference type="GO" id="GO:0004252">
    <property type="term" value="F:serine-type endopeptidase activity"/>
    <property type="evidence" value="ECO:0007669"/>
    <property type="project" value="InterPro"/>
</dbReference>
<dbReference type="PROSITE" id="PS51892">
    <property type="entry name" value="SUBTILASE"/>
    <property type="match status" value="1"/>
</dbReference>
<dbReference type="InterPro" id="IPR000209">
    <property type="entry name" value="Peptidase_S8/S53_dom"/>
</dbReference>
<feature type="domain" description="Peptidase S8/S53" evidence="8">
    <location>
        <begin position="296"/>
        <end position="575"/>
    </location>
</feature>
<evidence type="ECO:0000313" key="10">
    <source>
        <dbReference type="Proteomes" id="UP000000758"/>
    </source>
</evidence>
<dbReference type="InterPro" id="IPR015500">
    <property type="entry name" value="Peptidase_S8_subtilisin-rel"/>
</dbReference>
<evidence type="ECO:0000256" key="7">
    <source>
        <dbReference type="SAM" id="Phobius"/>
    </source>
</evidence>
<dbReference type="InterPro" id="IPR011042">
    <property type="entry name" value="6-blade_b-propeller_TolB-like"/>
</dbReference>
<keyword evidence="4" id="KW-0378">Hydrolase</keyword>
<evidence type="ECO:0000256" key="1">
    <source>
        <dbReference type="ARBA" id="ARBA00011073"/>
    </source>
</evidence>
<keyword evidence="7" id="KW-1133">Transmembrane helix</keyword>
<evidence type="ECO:0000256" key="2">
    <source>
        <dbReference type="ARBA" id="ARBA00022670"/>
    </source>
</evidence>
<evidence type="ECO:0000256" key="4">
    <source>
        <dbReference type="ARBA" id="ARBA00022801"/>
    </source>
</evidence>
<feature type="region of interest" description="Disordered" evidence="6">
    <location>
        <begin position="1921"/>
        <end position="2001"/>
    </location>
</feature>
<dbReference type="Proteomes" id="UP000000758">
    <property type="component" value="Chromosome"/>
</dbReference>
<accession>A0RVB0</accession>
<dbReference type="InterPro" id="IPR022398">
    <property type="entry name" value="Peptidase_S8_His-AS"/>
</dbReference>
<dbReference type="InterPro" id="IPR023828">
    <property type="entry name" value="Peptidase_S8_Ser-AS"/>
</dbReference>
<proteinExistence type="inferred from homology"/>
<feature type="compositionally biased region" description="Pro residues" evidence="6">
    <location>
        <begin position="1989"/>
        <end position="1999"/>
    </location>
</feature>
<feature type="compositionally biased region" description="Gly residues" evidence="6">
    <location>
        <begin position="1751"/>
        <end position="1763"/>
    </location>
</feature>
<dbReference type="PANTHER" id="PTHR43806:SF11">
    <property type="entry name" value="CEREVISIN-RELATED"/>
    <property type="match status" value="1"/>
</dbReference>
<dbReference type="InterPro" id="IPR050131">
    <property type="entry name" value="Peptidase_S8_subtilisin-like"/>
</dbReference>
<dbReference type="Gene3D" id="2.60.40.1220">
    <property type="match status" value="1"/>
</dbReference>
<dbReference type="PRINTS" id="PR00723">
    <property type="entry name" value="SUBTILISIN"/>
</dbReference>
<dbReference type="KEGG" id="csy:CENSYa_0644"/>
<dbReference type="GO" id="GO:0006508">
    <property type="term" value="P:proteolysis"/>
    <property type="evidence" value="ECO:0007669"/>
    <property type="project" value="UniProtKB-KW"/>
</dbReference>
<dbReference type="STRING" id="414004.CENSYa_0644"/>
<keyword evidence="10" id="KW-1185">Reference proteome</keyword>
<evidence type="ECO:0000256" key="3">
    <source>
        <dbReference type="ARBA" id="ARBA00022729"/>
    </source>
</evidence>
<keyword evidence="2" id="KW-0645">Protease</keyword>
<evidence type="ECO:0000256" key="5">
    <source>
        <dbReference type="ARBA" id="ARBA00022825"/>
    </source>
</evidence>
<dbReference type="SUPFAM" id="SSF52743">
    <property type="entry name" value="Subtilisin-like"/>
    <property type="match status" value="1"/>
</dbReference>